<evidence type="ECO:0000256" key="1">
    <source>
        <dbReference type="SAM" id="MobiDB-lite"/>
    </source>
</evidence>
<gene>
    <name evidence="2" type="ORF">Zm00014a_023186</name>
</gene>
<accession>A0A3L6EIM7</accession>
<reference evidence="2" key="1">
    <citation type="journal article" date="2018" name="Nat. Genet.">
        <title>Extensive intraspecific gene order and gene structural variations between Mo17 and other maize genomes.</title>
        <authorList>
            <person name="Sun S."/>
            <person name="Zhou Y."/>
            <person name="Chen J."/>
            <person name="Shi J."/>
            <person name="Zhao H."/>
            <person name="Zhao H."/>
            <person name="Song W."/>
            <person name="Zhang M."/>
            <person name="Cui Y."/>
            <person name="Dong X."/>
            <person name="Liu H."/>
            <person name="Ma X."/>
            <person name="Jiao Y."/>
            <person name="Wang B."/>
            <person name="Wei X."/>
            <person name="Stein J.C."/>
            <person name="Glaubitz J.C."/>
            <person name="Lu F."/>
            <person name="Yu G."/>
            <person name="Liang C."/>
            <person name="Fengler K."/>
            <person name="Li B."/>
            <person name="Rafalski A."/>
            <person name="Schnable P.S."/>
            <person name="Ware D.H."/>
            <person name="Buckler E.S."/>
            <person name="Lai J."/>
        </authorList>
    </citation>
    <scope>NUCLEOTIDE SEQUENCE [LARGE SCALE GENOMIC DNA]</scope>
    <source>
        <tissue evidence="2">Seedling</tissue>
    </source>
</reference>
<proteinExistence type="predicted"/>
<feature type="region of interest" description="Disordered" evidence="1">
    <location>
        <begin position="45"/>
        <end position="124"/>
    </location>
</feature>
<dbReference type="Proteomes" id="UP000251960">
    <property type="component" value="Chromosome 5"/>
</dbReference>
<comment type="caution">
    <text evidence="2">The sequence shown here is derived from an EMBL/GenBank/DDBJ whole genome shotgun (WGS) entry which is preliminary data.</text>
</comment>
<sequence length="124" mass="14162">MGAGRMQPEMEIRCRMSGGAINSFLPFLTDMRDCFRSWRFSGRKYQGERKASGRLLGKGLTEEQSHRRRHDRLASCRTGEQPWLRGTPRFRPSSKRGRGEVSPDSPPEWREQGQRPGEVGPSGQ</sequence>
<feature type="compositionally biased region" description="Basic and acidic residues" evidence="1">
    <location>
        <begin position="97"/>
        <end position="113"/>
    </location>
</feature>
<dbReference type="EMBL" id="NCVQ01000006">
    <property type="protein sequence ID" value="PWZ20909.1"/>
    <property type="molecule type" value="Genomic_DNA"/>
</dbReference>
<name>A0A3L6EIM7_MAIZE</name>
<evidence type="ECO:0000313" key="2">
    <source>
        <dbReference type="EMBL" id="PWZ20909.1"/>
    </source>
</evidence>
<dbReference type="AlphaFoldDB" id="A0A3L6EIM7"/>
<protein>
    <submittedName>
        <fullName evidence="2">Uncharacterized protein</fullName>
    </submittedName>
</protein>
<organism evidence="2">
    <name type="scientific">Zea mays</name>
    <name type="common">Maize</name>
    <dbReference type="NCBI Taxonomy" id="4577"/>
    <lineage>
        <taxon>Eukaryota</taxon>
        <taxon>Viridiplantae</taxon>
        <taxon>Streptophyta</taxon>
        <taxon>Embryophyta</taxon>
        <taxon>Tracheophyta</taxon>
        <taxon>Spermatophyta</taxon>
        <taxon>Magnoliopsida</taxon>
        <taxon>Liliopsida</taxon>
        <taxon>Poales</taxon>
        <taxon>Poaceae</taxon>
        <taxon>PACMAD clade</taxon>
        <taxon>Panicoideae</taxon>
        <taxon>Andropogonodae</taxon>
        <taxon>Andropogoneae</taxon>
        <taxon>Tripsacinae</taxon>
        <taxon>Zea</taxon>
    </lineage>
</organism>